<keyword evidence="1" id="KW-1133">Transmembrane helix</keyword>
<feature type="transmembrane region" description="Helical" evidence="1">
    <location>
        <begin position="98"/>
        <end position="121"/>
    </location>
</feature>
<keyword evidence="1" id="KW-0812">Transmembrane</keyword>
<keyword evidence="1" id="KW-0472">Membrane</keyword>
<sequence>MTEQYTHRGIGFFPKEEQAEQAIRALQSSDFPMGQISILAKQLADDVVAGGAKTGSEVEGQDINDSKRLPQNALAGGFWGGLLGGLTGLAMIPGAGAVIAAGSVGAALATLAAGQGAGALATSNLKAGLRSLGVPEDQAGVFSDRLIGAEFMVIVDGSQEEVSQAESVLAGHSIQVWDVYPTPQSEVGSK</sequence>
<evidence type="ECO:0008006" key="4">
    <source>
        <dbReference type="Google" id="ProtNLM"/>
    </source>
</evidence>
<reference evidence="2 3" key="1">
    <citation type="submission" date="2022-04" db="EMBL/GenBank/DDBJ databases">
        <title>Positive selection, recombination, and allopatry shape intraspecific diversity of widespread and dominant cyanobacteria.</title>
        <authorList>
            <person name="Wei J."/>
            <person name="Shu W."/>
            <person name="Hu C."/>
        </authorList>
    </citation>
    <scope>NUCLEOTIDE SEQUENCE [LARGE SCALE GENOMIC DNA]</scope>
    <source>
        <strain evidence="2 3">DQ-A4</strain>
    </source>
</reference>
<proteinExistence type="predicted"/>
<dbReference type="Proteomes" id="UP001482513">
    <property type="component" value="Unassembled WGS sequence"/>
</dbReference>
<keyword evidence="3" id="KW-1185">Reference proteome</keyword>
<dbReference type="EMBL" id="JAMPKX010000002">
    <property type="protein sequence ID" value="MEP0946610.1"/>
    <property type="molecule type" value="Genomic_DNA"/>
</dbReference>
<evidence type="ECO:0000256" key="1">
    <source>
        <dbReference type="SAM" id="Phobius"/>
    </source>
</evidence>
<organism evidence="2 3">
    <name type="scientific">Leptolyngbya subtilissima DQ-A4</name>
    <dbReference type="NCBI Taxonomy" id="2933933"/>
    <lineage>
        <taxon>Bacteria</taxon>
        <taxon>Bacillati</taxon>
        <taxon>Cyanobacteriota</taxon>
        <taxon>Cyanophyceae</taxon>
        <taxon>Leptolyngbyales</taxon>
        <taxon>Leptolyngbyaceae</taxon>
        <taxon>Leptolyngbya group</taxon>
        <taxon>Leptolyngbya</taxon>
    </lineage>
</organism>
<gene>
    <name evidence="2" type="ORF">NC992_06980</name>
</gene>
<protein>
    <recommendedName>
        <fullName evidence="4">DUF1269 domain-containing protein</fullName>
    </recommendedName>
</protein>
<dbReference type="PANTHER" id="PTHR36109:SF2">
    <property type="entry name" value="MEMBRANE PROTEIN"/>
    <property type="match status" value="1"/>
</dbReference>
<comment type="caution">
    <text evidence="2">The sequence shown here is derived from an EMBL/GenBank/DDBJ whole genome shotgun (WGS) entry which is preliminary data.</text>
</comment>
<dbReference type="RefSeq" id="WP_190696394.1">
    <property type="nucleotide sequence ID" value="NZ_JAMPKX010000002.1"/>
</dbReference>
<name>A0ABV0K2A6_9CYAN</name>
<evidence type="ECO:0000313" key="2">
    <source>
        <dbReference type="EMBL" id="MEP0946610.1"/>
    </source>
</evidence>
<accession>A0ABV0K2A6</accession>
<feature type="transmembrane region" description="Helical" evidence="1">
    <location>
        <begin position="73"/>
        <end position="92"/>
    </location>
</feature>
<evidence type="ECO:0000313" key="3">
    <source>
        <dbReference type="Proteomes" id="UP001482513"/>
    </source>
</evidence>
<dbReference type="InterPro" id="IPR052948">
    <property type="entry name" value="Low_temp-induced_all0457"/>
</dbReference>
<dbReference type="PANTHER" id="PTHR36109">
    <property type="entry name" value="MEMBRANE PROTEIN-RELATED"/>
    <property type="match status" value="1"/>
</dbReference>